<protein>
    <recommendedName>
        <fullName evidence="5">DUF3558 domain-containing protein</fullName>
    </recommendedName>
</protein>
<dbReference type="Proteomes" id="UP000011205">
    <property type="component" value="Unassembled WGS sequence"/>
</dbReference>
<dbReference type="AlphaFoldDB" id="L8PC65"/>
<feature type="chain" id="PRO_5039593669" description="DUF3558 domain-containing protein" evidence="2">
    <location>
        <begin position="25"/>
        <end position="214"/>
    </location>
</feature>
<evidence type="ECO:0000256" key="2">
    <source>
        <dbReference type="SAM" id="SignalP"/>
    </source>
</evidence>
<dbReference type="RefSeq" id="WP_004000769.1">
    <property type="nucleotide sequence ID" value="NZ_AMLP01000159.1"/>
</dbReference>
<evidence type="ECO:0000313" key="4">
    <source>
        <dbReference type="Proteomes" id="UP000011205"/>
    </source>
</evidence>
<keyword evidence="2" id="KW-0732">Signal</keyword>
<evidence type="ECO:0000313" key="3">
    <source>
        <dbReference type="EMBL" id="ELS53733.1"/>
    </source>
</evidence>
<gene>
    <name evidence="3" type="ORF">STVIR_5315</name>
</gene>
<proteinExistence type="predicted"/>
<dbReference type="EMBL" id="AMLP01000159">
    <property type="protein sequence ID" value="ELS53733.1"/>
    <property type="molecule type" value="Genomic_DNA"/>
</dbReference>
<name>L8PC65_STRVR</name>
<evidence type="ECO:0000256" key="1">
    <source>
        <dbReference type="SAM" id="MobiDB-lite"/>
    </source>
</evidence>
<dbReference type="PROSITE" id="PS51257">
    <property type="entry name" value="PROKAR_LIPOPROTEIN"/>
    <property type="match status" value="1"/>
</dbReference>
<feature type="signal peptide" evidence="2">
    <location>
        <begin position="1"/>
        <end position="24"/>
    </location>
</feature>
<dbReference type="PATRIC" id="fig|1160705.3.peg.5257"/>
<evidence type="ECO:0008006" key="5">
    <source>
        <dbReference type="Google" id="ProtNLM"/>
    </source>
</evidence>
<accession>L8PC65</accession>
<reference evidence="3 4" key="1">
    <citation type="journal article" date="2013" name="Genome Announc.">
        <title>Draft Genome Sequence of Streptomyces viridochromogenes Strain Tu57, Producer of Avilamycin.</title>
        <authorList>
            <person name="Gruning B.A."/>
            <person name="Erxleben A."/>
            <person name="Hahnlein A."/>
            <person name="Gunther S."/>
        </authorList>
    </citation>
    <scope>NUCLEOTIDE SEQUENCE [LARGE SCALE GENOMIC DNA]</scope>
    <source>
        <strain evidence="3 4">Tue57</strain>
    </source>
</reference>
<organism evidence="3 4">
    <name type="scientific">Streptomyces viridochromogenes Tue57</name>
    <dbReference type="NCBI Taxonomy" id="1160705"/>
    <lineage>
        <taxon>Bacteria</taxon>
        <taxon>Bacillati</taxon>
        <taxon>Actinomycetota</taxon>
        <taxon>Actinomycetes</taxon>
        <taxon>Kitasatosporales</taxon>
        <taxon>Streptomycetaceae</taxon>
        <taxon>Streptomyces</taxon>
    </lineage>
</organism>
<feature type="region of interest" description="Disordered" evidence="1">
    <location>
        <begin position="30"/>
        <end position="56"/>
    </location>
</feature>
<comment type="caution">
    <text evidence="3">The sequence shown here is derived from an EMBL/GenBank/DDBJ whole genome shotgun (WGS) entry which is preliminary data.</text>
</comment>
<sequence length="214" mass="22095">MMVRRFSRAAAGLITAIAFGLLTACGTSTQSTPSVADGTSPPVSGSGTGTGAAGSVKTLPPSELCTILTADVAKQLIADARPTARVSPDKGEAPDVCGYTAADGGATLSLSPASRTYDTELAAAHDLRANPAPAGMRDVRVEPVSDLGRRGFRETSRQVQARQHITFVVWDAGARTWVMTFATSADASTKPTPVSDDKVVRVARSITAKLPPGR</sequence>